<dbReference type="GO" id="GO:0008483">
    <property type="term" value="F:transaminase activity"/>
    <property type="evidence" value="ECO:0007669"/>
    <property type="project" value="UniProtKB-KW"/>
</dbReference>
<feature type="domain" description="Protein kinase" evidence="7">
    <location>
        <begin position="677"/>
        <end position="1002"/>
    </location>
</feature>
<dbReference type="Pfam" id="PF00069">
    <property type="entry name" value="Pkinase"/>
    <property type="match status" value="1"/>
</dbReference>
<proteinExistence type="inferred from homology"/>
<evidence type="ECO:0000256" key="5">
    <source>
        <dbReference type="ARBA" id="ARBA00022898"/>
    </source>
</evidence>
<accession>A0A9Q5HQJ6</accession>
<feature type="compositionally biased region" description="Low complexity" evidence="6">
    <location>
        <begin position="249"/>
        <end position="263"/>
    </location>
</feature>
<dbReference type="GO" id="GO:1901605">
    <property type="term" value="P:alpha-amino acid metabolic process"/>
    <property type="evidence" value="ECO:0007669"/>
    <property type="project" value="TreeGrafter"/>
</dbReference>
<gene>
    <name evidence="8" type="ORF">A7U60_g8821</name>
</gene>
<name>A0A9Q5HQJ6_SANBA</name>
<comment type="cofactor">
    <cofactor evidence="1">
        <name>pyridoxal 5'-phosphate</name>
        <dbReference type="ChEBI" id="CHEBI:597326"/>
    </cofactor>
</comment>
<comment type="caution">
    <text evidence="8">The sequence shown here is derived from an EMBL/GenBank/DDBJ whole genome shotgun (WGS) entry which is preliminary data.</text>
</comment>
<evidence type="ECO:0000256" key="4">
    <source>
        <dbReference type="ARBA" id="ARBA00022679"/>
    </source>
</evidence>
<feature type="compositionally biased region" description="Basic and acidic residues" evidence="6">
    <location>
        <begin position="401"/>
        <end position="410"/>
    </location>
</feature>
<dbReference type="CDD" id="cd00609">
    <property type="entry name" value="AAT_like"/>
    <property type="match status" value="1"/>
</dbReference>
<feature type="compositionally biased region" description="Acidic residues" evidence="6">
    <location>
        <begin position="513"/>
        <end position="544"/>
    </location>
</feature>
<dbReference type="InterPro" id="IPR000719">
    <property type="entry name" value="Prot_kinase_dom"/>
</dbReference>
<dbReference type="Gene3D" id="3.30.200.20">
    <property type="entry name" value="Phosphorylase Kinase, domain 1"/>
    <property type="match status" value="1"/>
</dbReference>
<dbReference type="SUPFAM" id="SSF56112">
    <property type="entry name" value="Protein kinase-like (PK-like)"/>
    <property type="match status" value="1"/>
</dbReference>
<protein>
    <submittedName>
        <fullName evidence="8">L-tyrosine:2-oxoglutarate aminotransferase</fullName>
    </submittedName>
</protein>
<dbReference type="Gene3D" id="3.40.640.10">
    <property type="entry name" value="Type I PLP-dependent aspartate aminotransferase-like (Major domain)"/>
    <property type="match status" value="2"/>
</dbReference>
<dbReference type="Gene3D" id="1.10.510.10">
    <property type="entry name" value="Transferase(Phosphotransferase) domain 1"/>
    <property type="match status" value="1"/>
</dbReference>
<evidence type="ECO:0000313" key="9">
    <source>
        <dbReference type="Proteomes" id="UP000757232"/>
    </source>
</evidence>
<dbReference type="InterPro" id="IPR004839">
    <property type="entry name" value="Aminotransferase_I/II_large"/>
</dbReference>
<dbReference type="GO" id="GO:0005524">
    <property type="term" value="F:ATP binding"/>
    <property type="evidence" value="ECO:0007669"/>
    <property type="project" value="InterPro"/>
</dbReference>
<feature type="region of interest" description="Disordered" evidence="6">
    <location>
        <begin position="234"/>
        <end position="551"/>
    </location>
</feature>
<evidence type="ECO:0000256" key="6">
    <source>
        <dbReference type="SAM" id="MobiDB-lite"/>
    </source>
</evidence>
<evidence type="ECO:0000256" key="2">
    <source>
        <dbReference type="ARBA" id="ARBA00007441"/>
    </source>
</evidence>
<feature type="compositionally biased region" description="Acidic residues" evidence="6">
    <location>
        <begin position="429"/>
        <end position="478"/>
    </location>
</feature>
<feature type="compositionally biased region" description="Basic residues" evidence="6">
    <location>
        <begin position="348"/>
        <end position="361"/>
    </location>
</feature>
<feature type="compositionally biased region" description="Basic residues" evidence="6">
    <location>
        <begin position="612"/>
        <end position="622"/>
    </location>
</feature>
<evidence type="ECO:0000313" key="8">
    <source>
        <dbReference type="EMBL" id="OCB84145.1"/>
    </source>
</evidence>
<evidence type="ECO:0000256" key="3">
    <source>
        <dbReference type="ARBA" id="ARBA00022576"/>
    </source>
</evidence>
<dbReference type="InterPro" id="IPR050859">
    <property type="entry name" value="Class-I_PLP-dep_aminotransf"/>
</dbReference>
<feature type="compositionally biased region" description="Acidic residues" evidence="6">
    <location>
        <begin position="82"/>
        <end position="92"/>
    </location>
</feature>
<dbReference type="OrthoDB" id="691673at2759"/>
<dbReference type="InterPro" id="IPR015424">
    <property type="entry name" value="PyrdxlP-dep_Trfase"/>
</dbReference>
<dbReference type="InterPro" id="IPR015421">
    <property type="entry name" value="PyrdxlP-dep_Trfase_major"/>
</dbReference>
<dbReference type="Proteomes" id="UP000757232">
    <property type="component" value="Unassembled WGS sequence"/>
</dbReference>
<feature type="compositionally biased region" description="Acidic residues" evidence="6">
    <location>
        <begin position="371"/>
        <end position="389"/>
    </location>
</feature>
<evidence type="ECO:0000256" key="1">
    <source>
        <dbReference type="ARBA" id="ARBA00001933"/>
    </source>
</evidence>
<dbReference type="Pfam" id="PF00155">
    <property type="entry name" value="Aminotran_1_2"/>
    <property type="match status" value="1"/>
</dbReference>
<keyword evidence="4" id="KW-0808">Transferase</keyword>
<dbReference type="PANTHER" id="PTHR42790:SF1">
    <property type="entry name" value="AROMATIC AMINO ACID AMINOTRANSFERASE, HYPOTHETICAL (EUROFUNG)"/>
    <property type="match status" value="1"/>
</dbReference>
<feature type="region of interest" description="Disordered" evidence="6">
    <location>
        <begin position="1"/>
        <end position="92"/>
    </location>
</feature>
<sequence length="1325" mass="147419">MAPARARDAGFNASSDVQTGSKRKRIGSTNENGQIHTRSSRAMGKFKRQRSLNDSSEEEVSSQTTMEVDDADKRTQDWSSDLSDEEDALLDDSEEYLLNRADYRELNRLRKDELVRLYSLGGLTASAEELTKSDIINFIISARTDDEEVPPSSPPGKTEDGYSSDDGHDGGGEETDAVRPLRRRSTVQEISRTVKRTAIALRRSLSLGQSNKAFGTVQHKKCARISEDVRSPIHRDYINGTSRRRRTQSNCSSPQVSSVSYSLPSPPATRLRSRTISAESKESSSRVGSSGRTKRKHSGSRSSPAGADMLMASKRNSISEPSPRRLRSRQLDSASSQDCVIDAEGPKKRFIPMRKAKRRTGTLKEDSTTAESDDEEPDNGEEEEVDELDSSPSPLGSPEPRQSRLKEQRTPMKRRLRPRKLQTHTPPSDGDDEDDEDEDDAGDNEDEGGEDESEDTASVEGAEEKDGEGEEDDEDEPVVEPRVLRNGKIVGEDVIQEVTEESEDGTENSGSEIDVDQESDGGEAIEVEEGLDEDEDEVMEDEFDLSSATQKTLVRLRRDDLIRLCEARDLDAEGTKPQLARTLLEWRDSQDGVTACPSSSSTARPPSVTRMNGRRRRTRSKSKSSSATPPVLMRSHRIHEDEPVTPPLSKDKKDDGELELDLETLGLEDREIPPDKLTKLEKIGSGGFKDVYIGKFRGRKVAISEFRDQLSPMDIKELKLLAEFKHPNILGVSIPENTRETPAMIISELCSNGDLFDYIRNVPAPPLHKVLSLMLDIARGLEYLHTRKPSVIHRDCKSSNILITTKGTAKIADFGLAKVKQSTRSMVRSLVGTVNWQAPELGVRSNDIFSTMASYEALEHHLSNEARNRLENPMKAIYKFSSRKGVISFANGDPHPSLYPISQIDFKVPRLSGGDPVKSWLTDASSGVIPDSSIQTLSSYRDQPCSLSLRSALQYGAGAGLLELRQILARFNALVHWPKGMNPETGPTEAEVTLSLGNADALTKCFRLLGSPGDSFLVEEFSFPGMTNAPLAQGIKWIPVRMDREGLLPEVLEEILDSWDQANGRKPHVLYTIPPSPDPYYFLQYDKVQENDGPEFDAKSFLGSFPPTFLSMDTEGRVLRIDSFSKIIFPGMRLGWITSNPMFAKKLEVLTDSSTQHPHGIGQAFVTELLSETGWGIEGYLKWVRSLCIDYQRRRDLFLDIFRKEMGECTYAFVDSPSAGMFIWIEIHYENHPRYRAINSDNNKAISNIVDLNDELFEGIVDKGVVVMPAKTFAIQCAADVPGTVPIQNRLNFFRATFAGTDEAISKGIPVVCQEIKAFFETAEE</sequence>
<keyword evidence="9" id="KW-1185">Reference proteome</keyword>
<dbReference type="PANTHER" id="PTHR42790">
    <property type="entry name" value="AMINOTRANSFERASE"/>
    <property type="match status" value="1"/>
</dbReference>
<dbReference type="GO" id="GO:0004672">
    <property type="term" value="F:protein kinase activity"/>
    <property type="evidence" value="ECO:0007669"/>
    <property type="project" value="InterPro"/>
</dbReference>
<dbReference type="InterPro" id="IPR011009">
    <property type="entry name" value="Kinase-like_dom_sf"/>
</dbReference>
<feature type="compositionally biased region" description="Basic residues" evidence="6">
    <location>
        <begin position="411"/>
        <end position="422"/>
    </location>
</feature>
<feature type="region of interest" description="Disordered" evidence="6">
    <location>
        <begin position="143"/>
        <end position="188"/>
    </location>
</feature>
<organism evidence="8 9">
    <name type="scientific">Sanghuangporus baumii</name>
    <name type="common">Phellinus baumii</name>
    <dbReference type="NCBI Taxonomy" id="108892"/>
    <lineage>
        <taxon>Eukaryota</taxon>
        <taxon>Fungi</taxon>
        <taxon>Dikarya</taxon>
        <taxon>Basidiomycota</taxon>
        <taxon>Agaricomycotina</taxon>
        <taxon>Agaricomycetes</taxon>
        <taxon>Hymenochaetales</taxon>
        <taxon>Hymenochaetaceae</taxon>
        <taxon>Sanghuangporus</taxon>
    </lineage>
</organism>
<dbReference type="SUPFAM" id="SSF53383">
    <property type="entry name" value="PLP-dependent transferases"/>
    <property type="match status" value="1"/>
</dbReference>
<comment type="similarity">
    <text evidence="2">Belongs to the class-I pyridoxal-phosphate-dependent aminotransferase family.</text>
</comment>
<feature type="compositionally biased region" description="Polar residues" evidence="6">
    <location>
        <begin position="27"/>
        <end position="37"/>
    </location>
</feature>
<keyword evidence="5" id="KW-0663">Pyridoxal phosphate</keyword>
<dbReference type="GO" id="GO:0030170">
    <property type="term" value="F:pyridoxal phosphate binding"/>
    <property type="evidence" value="ECO:0007669"/>
    <property type="project" value="InterPro"/>
</dbReference>
<feature type="region of interest" description="Disordered" evidence="6">
    <location>
        <begin position="589"/>
        <end position="656"/>
    </location>
</feature>
<feature type="compositionally biased region" description="Acidic residues" evidence="6">
    <location>
        <begin position="494"/>
        <end position="506"/>
    </location>
</feature>
<dbReference type="EMBL" id="LNZH02000216">
    <property type="protein sequence ID" value="OCB84145.1"/>
    <property type="molecule type" value="Genomic_DNA"/>
</dbReference>
<feature type="compositionally biased region" description="Basic and acidic residues" evidence="6">
    <location>
        <begin position="157"/>
        <end position="179"/>
    </location>
</feature>
<keyword evidence="3 8" id="KW-0032">Aminotransferase</keyword>
<dbReference type="PROSITE" id="PS50011">
    <property type="entry name" value="PROTEIN_KINASE_DOM"/>
    <property type="match status" value="1"/>
</dbReference>
<reference evidence="8" key="1">
    <citation type="submission" date="2016-06" db="EMBL/GenBank/DDBJ databases">
        <title>Draft Genome sequence of the fungus Inonotus baumii.</title>
        <authorList>
            <person name="Zhu H."/>
            <person name="Lin W."/>
        </authorList>
    </citation>
    <scope>NUCLEOTIDE SEQUENCE</scope>
    <source>
        <strain evidence="8">821</strain>
    </source>
</reference>
<evidence type="ECO:0000259" key="7">
    <source>
        <dbReference type="PROSITE" id="PS50011"/>
    </source>
</evidence>